<feature type="compositionally biased region" description="Low complexity" evidence="4">
    <location>
        <begin position="173"/>
        <end position="186"/>
    </location>
</feature>
<dbReference type="SMART" id="SM00225">
    <property type="entry name" value="BTB"/>
    <property type="match status" value="1"/>
</dbReference>
<evidence type="ECO:0000256" key="3">
    <source>
        <dbReference type="ARBA" id="ARBA00010846"/>
    </source>
</evidence>
<dbReference type="PROSITE" id="PS50097">
    <property type="entry name" value="BTB"/>
    <property type="match status" value="1"/>
</dbReference>
<reference evidence="7" key="1">
    <citation type="submission" date="2014-05" db="EMBL/GenBank/DDBJ databases">
        <title>The transcriptome of the halophilic microalga Tetraselmis sp. GSL018 isolated from the Great Salt Lake, Utah.</title>
        <authorList>
            <person name="Jinkerson R.E."/>
            <person name="D'Adamo S."/>
            <person name="Posewitz M.C."/>
        </authorList>
    </citation>
    <scope>NUCLEOTIDE SEQUENCE</scope>
    <source>
        <strain evidence="7">GSL018</strain>
    </source>
</reference>
<sequence>MSSQGGSQAEEKAAEPSNSQSTTSTTTINGQHEHTIVGYSLIKGIGDGEPIASERFTVGGHEWVLLFYPDGKRSSSSEPIQPPPPRAPLGGNMGGGGMNHGNMGGANGVHGMPQQGMPANQPAGGGQQPAGMHIGDGLHFIPMHEGDVGEGMYGNHMQQQGHQGHQQQHHQHQQQPQQPPQQQQQHQPPPQPIPQPPQQHPPQPQQPQNDYAALFVALIGEGPNPQGVVNTYEGKVVRAFHRFTLVDQCPKEGEAPRHMTKGRRRDQGAVKISCARQDPNARNCHGYRKFVKRSVLESTNNGYLKDDTIVIRYAIELVVSSGGALSKPATAPPGPAPAVSPSAISVPPPSLGQNLAMLLEKSEATDVVFKVESEVFRAHRIILGTRSPVFRALLSGGMKEDEEGEVNVVDVRPPVFKALLYFVYADALPEEHEGPNLDVHMAQHLLVAADQFALTRLRAICEQRLCETVDEGSVATTLTLAEQNHASELKRVCLEFISSSEKLAEVMASEGFKHMVASCPHLQVEILQQIADRRRFPQLVSSHGHAMLHGPTPLHRPGHDIQSAPGMRGHVRARDLVEHVVLGGEDGGVRRVRQRRE</sequence>
<feature type="region of interest" description="Disordered" evidence="4">
    <location>
        <begin position="326"/>
        <end position="345"/>
    </location>
</feature>
<dbReference type="InterPro" id="IPR045005">
    <property type="entry name" value="BPM1-6"/>
</dbReference>
<dbReference type="CDD" id="cd14736">
    <property type="entry name" value="BACK_AtBPM-like"/>
    <property type="match status" value="1"/>
</dbReference>
<feature type="region of interest" description="Disordered" evidence="4">
    <location>
        <begin position="72"/>
        <end position="97"/>
    </location>
</feature>
<dbReference type="GO" id="GO:0016567">
    <property type="term" value="P:protein ubiquitination"/>
    <property type="evidence" value="ECO:0007669"/>
    <property type="project" value="InterPro"/>
</dbReference>
<dbReference type="EMBL" id="GBEZ01020551">
    <property type="protein sequence ID" value="JAC66131.1"/>
    <property type="molecule type" value="Transcribed_RNA"/>
</dbReference>
<comment type="function">
    <text evidence="1">May act as a substrate-specific adapter of an E3 ubiquitin-protein ligase complex (CUL3-RBX1-BTB) which mediates the ubiquitination and subsequent proteasomal degradation of target proteins.</text>
</comment>
<dbReference type="InterPro" id="IPR008974">
    <property type="entry name" value="TRAF-like"/>
</dbReference>
<dbReference type="SUPFAM" id="SSF54695">
    <property type="entry name" value="POZ domain"/>
    <property type="match status" value="1"/>
</dbReference>
<dbReference type="AlphaFoldDB" id="A0A061RTH9"/>
<feature type="compositionally biased region" description="Pro residues" evidence="4">
    <location>
        <begin position="187"/>
        <end position="205"/>
    </location>
</feature>
<protein>
    <submittedName>
        <fullName evidence="7">Speckle-type POZ protein</fullName>
    </submittedName>
</protein>
<feature type="region of interest" description="Disordered" evidence="4">
    <location>
        <begin position="109"/>
        <end position="207"/>
    </location>
</feature>
<dbReference type="InterPro" id="IPR000210">
    <property type="entry name" value="BTB/POZ_dom"/>
</dbReference>
<dbReference type="Gene3D" id="2.60.210.10">
    <property type="entry name" value="Apoptosis, Tumor Necrosis Factor Receptor Associated Protein 2, Chain A"/>
    <property type="match status" value="2"/>
</dbReference>
<dbReference type="Gene3D" id="3.30.710.10">
    <property type="entry name" value="Potassium Channel Kv1.1, Chain A"/>
    <property type="match status" value="1"/>
</dbReference>
<dbReference type="Pfam" id="PF00651">
    <property type="entry name" value="BTB"/>
    <property type="match status" value="1"/>
</dbReference>
<evidence type="ECO:0000256" key="2">
    <source>
        <dbReference type="ARBA" id="ARBA00004906"/>
    </source>
</evidence>
<dbReference type="PANTHER" id="PTHR26379">
    <property type="entry name" value="BTB/POZ AND MATH DOMAIN-CONTAINING PROTEIN 1"/>
    <property type="match status" value="1"/>
</dbReference>
<comment type="pathway">
    <text evidence="2">Protein modification; protein ubiquitination.</text>
</comment>
<evidence type="ECO:0000256" key="1">
    <source>
        <dbReference type="ARBA" id="ARBA00002668"/>
    </source>
</evidence>
<dbReference type="SUPFAM" id="SSF49599">
    <property type="entry name" value="TRAF domain-like"/>
    <property type="match status" value="2"/>
</dbReference>
<dbReference type="InterPro" id="IPR056423">
    <property type="entry name" value="BACK_BPM_SPOP"/>
</dbReference>
<comment type="similarity">
    <text evidence="3">Belongs to the Tdpoz family.</text>
</comment>
<feature type="region of interest" description="Disordered" evidence="4">
    <location>
        <begin position="1"/>
        <end position="31"/>
    </location>
</feature>
<organism evidence="7">
    <name type="scientific">Tetraselmis sp. GSL018</name>
    <dbReference type="NCBI Taxonomy" id="582737"/>
    <lineage>
        <taxon>Eukaryota</taxon>
        <taxon>Viridiplantae</taxon>
        <taxon>Chlorophyta</taxon>
        <taxon>core chlorophytes</taxon>
        <taxon>Chlorodendrophyceae</taxon>
        <taxon>Chlorodendrales</taxon>
        <taxon>Chlorodendraceae</taxon>
        <taxon>Tetraselmis</taxon>
    </lineage>
</organism>
<evidence type="ECO:0000313" key="6">
    <source>
        <dbReference type="EMBL" id="JAC66131.1"/>
    </source>
</evidence>
<dbReference type="CDD" id="cd00121">
    <property type="entry name" value="MATH"/>
    <property type="match status" value="2"/>
</dbReference>
<dbReference type="CDD" id="cd18280">
    <property type="entry name" value="BTB_POZ_BPM_plant"/>
    <property type="match status" value="1"/>
</dbReference>
<dbReference type="Pfam" id="PF22486">
    <property type="entry name" value="MATH_2"/>
    <property type="match status" value="1"/>
</dbReference>
<accession>A0A061RTH9</accession>
<dbReference type="InterPro" id="IPR034090">
    <property type="entry name" value="BPM_C"/>
</dbReference>
<name>A0A061RTH9_9CHLO</name>
<dbReference type="Pfam" id="PF24570">
    <property type="entry name" value="BACK_BPM_SPOP"/>
    <property type="match status" value="1"/>
</dbReference>
<evidence type="ECO:0000259" key="5">
    <source>
        <dbReference type="PROSITE" id="PS50097"/>
    </source>
</evidence>
<evidence type="ECO:0000313" key="7">
    <source>
        <dbReference type="EMBL" id="JAC76137.1"/>
    </source>
</evidence>
<proteinExistence type="inferred from homology"/>
<feature type="compositionally biased region" description="Low complexity" evidence="4">
    <location>
        <begin position="17"/>
        <end position="27"/>
    </location>
</feature>
<gene>
    <name evidence="7" type="primary">SPOP</name>
    <name evidence="6" type="ORF">TSPGSL018_14419</name>
    <name evidence="7" type="ORF">TSPGSL018_21044</name>
</gene>
<dbReference type="PANTHER" id="PTHR26379:SF187">
    <property type="entry name" value="OS07G0655300 PROTEIN"/>
    <property type="match status" value="1"/>
</dbReference>
<dbReference type="GO" id="GO:0071472">
    <property type="term" value="P:cellular response to salt stress"/>
    <property type="evidence" value="ECO:0007669"/>
    <property type="project" value="UniProtKB-ARBA"/>
</dbReference>
<feature type="compositionally biased region" description="Low complexity" evidence="4">
    <location>
        <begin position="109"/>
        <end position="122"/>
    </location>
</feature>
<dbReference type="Gene3D" id="1.25.40.420">
    <property type="match status" value="1"/>
</dbReference>
<feature type="domain" description="BTB" evidence="5">
    <location>
        <begin position="365"/>
        <end position="432"/>
    </location>
</feature>
<dbReference type="InterPro" id="IPR002083">
    <property type="entry name" value="MATH/TRAF_dom"/>
</dbReference>
<dbReference type="EMBL" id="GBEZ01009452">
    <property type="protein sequence ID" value="JAC76137.1"/>
    <property type="molecule type" value="Transcribed_RNA"/>
</dbReference>
<dbReference type="InterPro" id="IPR011333">
    <property type="entry name" value="SKP1/BTB/POZ_sf"/>
</dbReference>
<evidence type="ECO:0000256" key="4">
    <source>
        <dbReference type="SAM" id="MobiDB-lite"/>
    </source>
</evidence>